<dbReference type="Gene3D" id="3.30.1360.60">
    <property type="entry name" value="Glucose permease domain IIB"/>
    <property type="match status" value="1"/>
</dbReference>
<dbReference type="EC" id="2.7.1.-" evidence="8"/>
<evidence type="ECO:0000256" key="6">
    <source>
        <dbReference type="PROSITE-ProRule" id="PRU00421"/>
    </source>
</evidence>
<dbReference type="Pfam" id="PF00367">
    <property type="entry name" value="PTS_EIIB"/>
    <property type="match status" value="1"/>
</dbReference>
<evidence type="ECO:0000256" key="4">
    <source>
        <dbReference type="ARBA" id="ARBA00022683"/>
    </source>
</evidence>
<proteinExistence type="predicted"/>
<comment type="caution">
    <text evidence="6">Lacks conserved residue(s) required for the propagation of feature annotation.</text>
</comment>
<evidence type="ECO:0000313" key="9">
    <source>
        <dbReference type="Proteomes" id="UP000509833"/>
    </source>
</evidence>
<reference evidence="8 9" key="1">
    <citation type="submission" date="2020-06" db="EMBL/GenBank/DDBJ databases">
        <authorList>
            <person name="Chuat V."/>
        </authorList>
    </citation>
    <scope>NUCLEOTIDE SEQUENCE [LARGE SCALE GENOMIC DNA]</scope>
    <source>
        <strain evidence="8">STH_CIRM_336</strain>
    </source>
</reference>
<keyword evidence="5" id="KW-0418">Kinase</keyword>
<dbReference type="Proteomes" id="UP000509833">
    <property type="component" value="Chromosome"/>
</dbReference>
<dbReference type="SUPFAM" id="SSF55604">
    <property type="entry name" value="Glucose permease domain IIB"/>
    <property type="match status" value="1"/>
</dbReference>
<evidence type="ECO:0000256" key="1">
    <source>
        <dbReference type="ARBA" id="ARBA00022448"/>
    </source>
</evidence>
<dbReference type="InterPro" id="IPR036878">
    <property type="entry name" value="Glu_permease_IIB"/>
</dbReference>
<dbReference type="InterPro" id="IPR001996">
    <property type="entry name" value="PTS_IIB_1"/>
</dbReference>
<dbReference type="PROSITE" id="PS51098">
    <property type="entry name" value="PTS_EIIB_TYPE_1"/>
    <property type="match status" value="1"/>
</dbReference>
<evidence type="ECO:0000313" key="8">
    <source>
        <dbReference type="EMBL" id="CAD0136637.1"/>
    </source>
</evidence>
<dbReference type="GO" id="GO:0009401">
    <property type="term" value="P:phosphoenolpyruvate-dependent sugar phosphotransferase system"/>
    <property type="evidence" value="ECO:0007669"/>
    <property type="project" value="UniProtKB-KW"/>
</dbReference>
<dbReference type="EMBL" id="LR822017">
    <property type="protein sequence ID" value="CAD0136637.1"/>
    <property type="molecule type" value="Genomic_DNA"/>
</dbReference>
<evidence type="ECO:0000259" key="7">
    <source>
        <dbReference type="PROSITE" id="PS51098"/>
    </source>
</evidence>
<evidence type="ECO:0000256" key="2">
    <source>
        <dbReference type="ARBA" id="ARBA00022597"/>
    </source>
</evidence>
<keyword evidence="1" id="KW-0813">Transport</keyword>
<gene>
    <name evidence="8" type="ORF">STHERMO_0564</name>
</gene>
<sequence length="55" mass="6455">MAKYTELSEDILKHVGGKENINSLKHRVTRLRFDLKDELKQMITILRTVMVSLQL</sequence>
<dbReference type="GO" id="GO:0016301">
    <property type="term" value="F:kinase activity"/>
    <property type="evidence" value="ECO:0007669"/>
    <property type="project" value="UniProtKB-KW"/>
</dbReference>
<dbReference type="AlphaFoldDB" id="A0A8D6XNQ1"/>
<accession>A0A8D6XNQ1</accession>
<evidence type="ECO:0000256" key="5">
    <source>
        <dbReference type="ARBA" id="ARBA00022777"/>
    </source>
</evidence>
<dbReference type="GO" id="GO:0008982">
    <property type="term" value="F:protein-N(PI)-phosphohistidine-sugar phosphotransferase activity"/>
    <property type="evidence" value="ECO:0007669"/>
    <property type="project" value="InterPro"/>
</dbReference>
<keyword evidence="4" id="KW-0598">Phosphotransferase system</keyword>
<keyword evidence="3 8" id="KW-0808">Transferase</keyword>
<organism evidence="8 9">
    <name type="scientific">Streptococcus thermophilus</name>
    <dbReference type="NCBI Taxonomy" id="1308"/>
    <lineage>
        <taxon>Bacteria</taxon>
        <taxon>Bacillati</taxon>
        <taxon>Bacillota</taxon>
        <taxon>Bacilli</taxon>
        <taxon>Lactobacillales</taxon>
        <taxon>Streptococcaceae</taxon>
        <taxon>Streptococcus</taxon>
    </lineage>
</organism>
<feature type="domain" description="PTS EIIB type-1" evidence="7">
    <location>
        <begin position="5"/>
        <end position="55"/>
    </location>
</feature>
<dbReference type="InterPro" id="IPR018113">
    <property type="entry name" value="PTrfase_EIIB_Cys"/>
</dbReference>
<keyword evidence="2" id="KW-0762">Sugar transport</keyword>
<evidence type="ECO:0000256" key="3">
    <source>
        <dbReference type="ARBA" id="ARBA00022679"/>
    </source>
</evidence>
<protein>
    <submittedName>
        <fullName evidence="8">PTS system, beta-glucoside-specific IIB component</fullName>
        <ecNumber evidence="8">2.7.1.-</ecNumber>
    </submittedName>
</protein>
<name>A0A8D6XNQ1_STRTR</name>